<dbReference type="AlphaFoldDB" id="A0A6S6U2P4"/>
<name>A0A6S6U2P4_9BACT</name>
<dbReference type="EMBL" id="CACVAU010000069">
    <property type="protein sequence ID" value="CAA6823490.1"/>
    <property type="molecule type" value="Genomic_DNA"/>
</dbReference>
<sequence length="1098" mass="131437">MINRASDLEKKLSLYSHDYSNFEVYLFNDEKYKYIADLLYKDNITEVSIKEFNKKFNEKVEIEKGKLRYSAKNLSNFSSELFKLLYLKNKENSFENFIKLIEEKLVCFSYDYWFQLSFEYSYVEEYFLEKARDYIISNLAQKEDWIKDIKSRALNPYYSPTGYIDVSKVPDSFENKFDLYDWSKRDHNPESFIGLGKPLVRSLLHNLIKKENSTLHYHSHFFHVMKILDACSDDYVTLGQLLTSSNIKLNTYFLTQRKYIVYGFLNLYHYKSAPRVSDDDIDYGEHWNKMISTQLINLLFEHFKDYHYVQESSKVVFQILNYIIKKHLHQMNNHYHSKANYILDLLLVKISSLEINILGRRKEFLFDLIVDDLVEYQIVELEKQERFKEENYFLLSWLLEQIVGKAKVTNKQYLEIVEKISNVFVRDIEKAFIDAIVNDSLYIHDEVLEKLNFGLIYEVSLHKDRWLNLLDITDMQKQMSNQSSFILREVSGLFFKILLKIFSTNNYKKIESLIHELAFKLGIHEKYGIFTFREDSVIHLYLEQVNSFSDKYFEDFLTEFVKKEDIKNVLLLYQYTLSSHRKNMIEDKLSILLDKECKLSSFKTMEEIIQMASNNGFDGIKNKFLNIYKNDVYVKGYIKRKDELAEIVYRNELIDIYDDKQLSETEKIEKLNQTKNPFERNMHHLYKKCEEFSIFIRAIIFYDENADKTYRRLNELLEKRVDTLYLYNMLSAYFKMYENDTYKKEKFTYILKRYKELSQKAPHHKKELFAYQMLLYGYTITNNIKEFYKLWEEMPKIFQYDLNIVVNRSEFLENNAQKVEAIAYVKEVKEFHKELSDEDEKSLEKLLADLHSGVKHEVEHKLQARVDLNTYKFTLKDAKESWLQIKNMSNEEHSEIFSNVNTPNEFIRDIMLNISEELLNRKINIQRQKEDTTIEVEDIINDWVTSLLGQRMSYLGWKVKDQVRGGVSASRNGVGEKDLEVFSHRGDKLLLFEAFRLFSRNTTDISSHMNKISGYNATGCQTLVIMVYTYVNNFSNLCEKYIEYLIGLEYDGFDRLSQIKEHTFKEERTSSTNIMLYSEDRFKNEKKIKIYHYLLDFT</sequence>
<accession>A0A6S6U2P4</accession>
<organism evidence="1">
    <name type="scientific">uncultured Sulfurovum sp</name>
    <dbReference type="NCBI Taxonomy" id="269237"/>
    <lineage>
        <taxon>Bacteria</taxon>
        <taxon>Pseudomonadati</taxon>
        <taxon>Campylobacterota</taxon>
        <taxon>Epsilonproteobacteria</taxon>
        <taxon>Campylobacterales</taxon>
        <taxon>Sulfurovaceae</taxon>
        <taxon>Sulfurovum</taxon>
        <taxon>environmental samples</taxon>
    </lineage>
</organism>
<proteinExistence type="predicted"/>
<protein>
    <submittedName>
        <fullName evidence="1">Uncharacterized protein</fullName>
    </submittedName>
</protein>
<evidence type="ECO:0000313" key="1">
    <source>
        <dbReference type="EMBL" id="CAA6823490.1"/>
    </source>
</evidence>
<reference evidence="1" key="1">
    <citation type="submission" date="2020-01" db="EMBL/GenBank/DDBJ databases">
        <authorList>
            <person name="Meier V. D."/>
            <person name="Meier V D."/>
        </authorList>
    </citation>
    <scope>NUCLEOTIDE SEQUENCE</scope>
    <source>
        <strain evidence="1">HLG_WM_MAG_05</strain>
    </source>
</reference>
<gene>
    <name evidence="1" type="ORF">HELGO_WM6116</name>
</gene>